<accession>A0ABZ2XFV6</accession>
<dbReference type="GO" id="GO:0016787">
    <property type="term" value="F:hydrolase activity"/>
    <property type="evidence" value="ECO:0007669"/>
    <property type="project" value="UniProtKB-KW"/>
</dbReference>
<dbReference type="Proteomes" id="UP001479520">
    <property type="component" value="Chromosome"/>
</dbReference>
<evidence type="ECO:0000313" key="3">
    <source>
        <dbReference type="Proteomes" id="UP001479520"/>
    </source>
</evidence>
<reference evidence="2 3" key="1">
    <citation type="submission" date="2024-04" db="EMBL/GenBank/DDBJ databases">
        <title>Dissimilatory iodate-reducing microorganisms contribute to the enrichment of iodine in groundwater.</title>
        <authorList>
            <person name="Jiang Z."/>
        </authorList>
    </citation>
    <scope>NUCLEOTIDE SEQUENCE [LARGE SCALE GENOMIC DNA]</scope>
    <source>
        <strain evidence="2 3">NCP973</strain>
    </source>
</reference>
<evidence type="ECO:0000313" key="2">
    <source>
        <dbReference type="EMBL" id="WZJ21514.1"/>
    </source>
</evidence>
<name>A0ABZ2XFV6_9RHOO</name>
<dbReference type="InterPro" id="IPR000073">
    <property type="entry name" value="AB_hydrolase_1"/>
</dbReference>
<gene>
    <name evidence="2" type="ORF">AADV58_16405</name>
</gene>
<keyword evidence="2" id="KW-0378">Hydrolase</keyword>
<protein>
    <submittedName>
        <fullName evidence="2">Alpha/beta hydrolase</fullName>
    </submittedName>
</protein>
<dbReference type="InterPro" id="IPR029058">
    <property type="entry name" value="AB_hydrolase_fold"/>
</dbReference>
<dbReference type="Gene3D" id="3.40.50.1820">
    <property type="entry name" value="alpha/beta hydrolase"/>
    <property type="match status" value="1"/>
</dbReference>
<evidence type="ECO:0000259" key="1">
    <source>
        <dbReference type="Pfam" id="PF00561"/>
    </source>
</evidence>
<dbReference type="EMBL" id="CP151406">
    <property type="protein sequence ID" value="WZJ21514.1"/>
    <property type="molecule type" value="Genomic_DNA"/>
</dbReference>
<organism evidence="2 3">
    <name type="scientific">Azonexus hydrophilus</name>
    <dbReference type="NCBI Taxonomy" id="418702"/>
    <lineage>
        <taxon>Bacteria</taxon>
        <taxon>Pseudomonadati</taxon>
        <taxon>Pseudomonadota</taxon>
        <taxon>Betaproteobacteria</taxon>
        <taxon>Rhodocyclales</taxon>
        <taxon>Azonexaceae</taxon>
        <taxon>Azonexus</taxon>
    </lineage>
</organism>
<feature type="domain" description="AB hydrolase-1" evidence="1">
    <location>
        <begin position="29"/>
        <end position="284"/>
    </location>
</feature>
<dbReference type="RefSeq" id="WP_341743717.1">
    <property type="nucleotide sequence ID" value="NZ_CP151406.1"/>
</dbReference>
<dbReference type="InterPro" id="IPR050266">
    <property type="entry name" value="AB_hydrolase_sf"/>
</dbReference>
<sequence length="298" mass="34469">MTMRPSRSEFLDHAGVRLHIRRWGNPEAPTLFLLHGWMDVSASWQFVVDELQQDWNIVAPDWRGFGPSQWLDRPYFFAEHMGDMLAIIDRYAPQGQVRLAGHSMGGIIGTLYAGLYPDRVEKLISLEGFGIAPTTPDMAAGRYRHWLGELKNPPRLHVYPDRPAFARRLMKTDPYLTPARADFLSRHLARIGDGTTKGGEYRHGIIWNGDRWHKAMSPNLFRLEESMAIWRDITCPVLWVAGRQSWIVRDFATRPGDWEARRACFADVREAWIDQADHMLHHDQPEQVAVLIEDWFTT</sequence>
<dbReference type="SUPFAM" id="SSF53474">
    <property type="entry name" value="alpha/beta-Hydrolases"/>
    <property type="match status" value="1"/>
</dbReference>
<dbReference type="PRINTS" id="PR00111">
    <property type="entry name" value="ABHYDROLASE"/>
</dbReference>
<dbReference type="InterPro" id="IPR000639">
    <property type="entry name" value="Epox_hydrolase-like"/>
</dbReference>
<dbReference type="PANTHER" id="PTHR43798">
    <property type="entry name" value="MONOACYLGLYCEROL LIPASE"/>
    <property type="match status" value="1"/>
</dbReference>
<dbReference type="PRINTS" id="PR00412">
    <property type="entry name" value="EPOXHYDRLASE"/>
</dbReference>
<dbReference type="PANTHER" id="PTHR43798:SF33">
    <property type="entry name" value="HYDROLASE, PUTATIVE (AFU_ORTHOLOGUE AFUA_2G14860)-RELATED"/>
    <property type="match status" value="1"/>
</dbReference>
<proteinExistence type="predicted"/>
<dbReference type="Pfam" id="PF00561">
    <property type="entry name" value="Abhydrolase_1"/>
    <property type="match status" value="1"/>
</dbReference>
<keyword evidence="3" id="KW-1185">Reference proteome</keyword>